<dbReference type="InterPro" id="IPR005503">
    <property type="entry name" value="FliL"/>
</dbReference>
<evidence type="ECO:0000256" key="10">
    <source>
        <dbReference type="RuleBase" id="RU364125"/>
    </source>
</evidence>
<keyword evidence="6" id="KW-0812">Transmembrane</keyword>
<keyword evidence="4" id="KW-1003">Cell membrane</keyword>
<reference evidence="11" key="1">
    <citation type="submission" date="2020-01" db="EMBL/GenBank/DDBJ databases">
        <authorList>
            <person name="Chen W.-M."/>
        </authorList>
    </citation>
    <scope>NUCLEOTIDE SEQUENCE</scope>
    <source>
        <strain evidence="11">CYK-10</strain>
    </source>
</reference>
<evidence type="ECO:0000256" key="9">
    <source>
        <dbReference type="ARBA" id="ARBA00023136"/>
    </source>
</evidence>
<evidence type="ECO:0000256" key="6">
    <source>
        <dbReference type="ARBA" id="ARBA00022692"/>
    </source>
</evidence>
<keyword evidence="7 10" id="KW-0283">Flagellar rotation</keyword>
<dbReference type="Proteomes" id="UP001193501">
    <property type="component" value="Unassembled WGS sequence"/>
</dbReference>
<evidence type="ECO:0000256" key="4">
    <source>
        <dbReference type="ARBA" id="ARBA00022475"/>
    </source>
</evidence>
<dbReference type="RefSeq" id="WP_168774130.1">
    <property type="nucleotide sequence ID" value="NZ_JAABNR010000005.1"/>
</dbReference>
<dbReference type="GO" id="GO:0009425">
    <property type="term" value="C:bacterial-type flagellum basal body"/>
    <property type="evidence" value="ECO:0007669"/>
    <property type="project" value="InterPro"/>
</dbReference>
<evidence type="ECO:0000256" key="7">
    <source>
        <dbReference type="ARBA" id="ARBA00022779"/>
    </source>
</evidence>
<comment type="similarity">
    <text evidence="3 10">Belongs to the FliL family.</text>
</comment>
<protein>
    <recommendedName>
        <fullName evidence="10">Flagellar protein FliL</fullName>
    </recommendedName>
</protein>
<keyword evidence="12" id="KW-1185">Reference proteome</keyword>
<evidence type="ECO:0000256" key="8">
    <source>
        <dbReference type="ARBA" id="ARBA00022989"/>
    </source>
</evidence>
<comment type="caution">
    <text evidence="11">The sequence shown here is derived from an EMBL/GenBank/DDBJ whole genome shotgun (WGS) entry which is preliminary data.</text>
</comment>
<evidence type="ECO:0000256" key="1">
    <source>
        <dbReference type="ARBA" id="ARBA00002254"/>
    </source>
</evidence>
<comment type="function">
    <text evidence="1 10">Controls the rotational direction of flagella during chemotaxis.</text>
</comment>
<keyword evidence="5 10" id="KW-0145">Chemotaxis</keyword>
<keyword evidence="10" id="KW-0997">Cell inner membrane</keyword>
<evidence type="ECO:0000313" key="12">
    <source>
        <dbReference type="Proteomes" id="UP001193501"/>
    </source>
</evidence>
<comment type="subcellular location">
    <subcellularLocation>
        <location evidence="10">Cell inner membrane</location>
    </subcellularLocation>
    <subcellularLocation>
        <location evidence="2">Cell membrane</location>
        <topology evidence="2">Single-pass membrane protein</topology>
    </subcellularLocation>
</comment>
<evidence type="ECO:0000313" key="11">
    <source>
        <dbReference type="EMBL" id="NBZ87325.1"/>
    </source>
</evidence>
<keyword evidence="9 10" id="KW-0472">Membrane</keyword>
<dbReference type="EMBL" id="JAABNR010000005">
    <property type="protein sequence ID" value="NBZ87325.1"/>
    <property type="molecule type" value="Genomic_DNA"/>
</dbReference>
<dbReference type="GO" id="GO:0071973">
    <property type="term" value="P:bacterial-type flagellum-dependent cell motility"/>
    <property type="evidence" value="ECO:0007669"/>
    <property type="project" value="InterPro"/>
</dbReference>
<keyword evidence="8" id="KW-1133">Transmembrane helix</keyword>
<evidence type="ECO:0000256" key="3">
    <source>
        <dbReference type="ARBA" id="ARBA00008281"/>
    </source>
</evidence>
<evidence type="ECO:0000256" key="2">
    <source>
        <dbReference type="ARBA" id="ARBA00004162"/>
    </source>
</evidence>
<keyword evidence="11" id="KW-0969">Cilium</keyword>
<keyword evidence="11" id="KW-0966">Cell projection</keyword>
<proteinExistence type="inferred from homology"/>
<name>A0AAE4YCC1_9RHOB</name>
<dbReference type="AlphaFoldDB" id="A0AAE4YCC1"/>
<keyword evidence="11" id="KW-0282">Flagellum</keyword>
<organism evidence="11 12">
    <name type="scientific">Stagnihabitans tardus</name>
    <dbReference type="NCBI Taxonomy" id="2699202"/>
    <lineage>
        <taxon>Bacteria</taxon>
        <taxon>Pseudomonadati</taxon>
        <taxon>Pseudomonadota</taxon>
        <taxon>Alphaproteobacteria</taxon>
        <taxon>Rhodobacterales</taxon>
        <taxon>Paracoccaceae</taxon>
        <taxon>Stagnihabitans</taxon>
    </lineage>
</organism>
<sequence length="162" mass="17052">MVKKLIPVILGILGLLIGGGAGFFLRPAPEPAAEGAATEHAAADPHAEGEGEAAILPEFAKLQNQFVVPVMEGGKISAMVILSFSLEVETGASPEVYNVEPKLRDMFLQVLFDHANAGGFAGVYTDGANLVILREALLESAKSILGEKVKDVLITDLVRQDS</sequence>
<dbReference type="GO" id="GO:0006935">
    <property type="term" value="P:chemotaxis"/>
    <property type="evidence" value="ECO:0007669"/>
    <property type="project" value="UniProtKB-KW"/>
</dbReference>
<evidence type="ECO:0000256" key="5">
    <source>
        <dbReference type="ARBA" id="ARBA00022500"/>
    </source>
</evidence>
<dbReference type="GO" id="GO:0005886">
    <property type="term" value="C:plasma membrane"/>
    <property type="evidence" value="ECO:0007669"/>
    <property type="project" value="UniProtKB-SubCell"/>
</dbReference>
<accession>A0AAE4YCC1</accession>
<dbReference type="Pfam" id="PF03748">
    <property type="entry name" value="FliL"/>
    <property type="match status" value="1"/>
</dbReference>
<gene>
    <name evidence="11" type="ORF">GV832_06990</name>
</gene>